<evidence type="ECO:0000313" key="1">
    <source>
        <dbReference type="EMBL" id="VVV02549.1"/>
    </source>
</evidence>
<dbReference type="EC" id="3.2.1.73" evidence="1"/>
<name>A0AC61YDF0_9FLAO</name>
<dbReference type="Proteomes" id="UP000356253">
    <property type="component" value="Unassembled WGS sequence"/>
</dbReference>
<proteinExistence type="predicted"/>
<keyword evidence="1" id="KW-0378">Hydrolase</keyword>
<accession>A0AC61YDF0</accession>
<gene>
    <name evidence="1" type="primary">bglA_3</name>
    <name evidence="1" type="ORF">FVB9532_03849</name>
</gene>
<comment type="caution">
    <text evidence="1">The sequence shown here is derived from an EMBL/GenBank/DDBJ whole genome shotgun (WGS) entry which is preliminary data.</text>
</comment>
<dbReference type="EMBL" id="CABVMM010000025">
    <property type="protein sequence ID" value="VVV02549.1"/>
    <property type="molecule type" value="Genomic_DNA"/>
</dbReference>
<reference evidence="1" key="1">
    <citation type="submission" date="2019-09" db="EMBL/GenBank/DDBJ databases">
        <authorList>
            <person name="Rodrigo-Torres L."/>
            <person name="Arahal R. D."/>
            <person name="Lucena T."/>
        </authorList>
    </citation>
    <scope>NUCLEOTIDE SEQUENCE</scope>
    <source>
        <strain evidence="1">ISS653</strain>
    </source>
</reference>
<sequence length="283" mass="31960">MKLIQFIALKSRVFIVLFFFMAFTSCDQEENQPESPSEIPEGYRLVWSDEFTVDGLPDAEKWNFDTEANETGWYNDELQYYADSRLENARVSEGTLKMIARKESLTSADDYGGQSYTSARLITKGKAHWQYGFMEVRAKLPCGLGTWPAIWLLGDNDIPWPGNGEIDVMEQVGLYPDQITGTIHTTATAGTSEDGSAIMVEDVCEAFHKYQLTWTPESITMAVDGTAFHHYKNQGKGSDSWPFDKPFYLILNLAIGGEMAGPTVDDSIFPVQMEIDYVRIYQQ</sequence>
<protein>
    <submittedName>
        <fullName evidence="1">Beta-glucanase</fullName>
        <ecNumber evidence="1">3.2.1.73</ecNumber>
    </submittedName>
</protein>
<keyword evidence="1" id="KW-0326">Glycosidase</keyword>
<evidence type="ECO:0000313" key="2">
    <source>
        <dbReference type="Proteomes" id="UP000356253"/>
    </source>
</evidence>
<organism evidence="1 2">
    <name type="scientific">Mesonia oceanica</name>
    <dbReference type="NCBI Taxonomy" id="2687242"/>
    <lineage>
        <taxon>Bacteria</taxon>
        <taxon>Pseudomonadati</taxon>
        <taxon>Bacteroidota</taxon>
        <taxon>Flavobacteriia</taxon>
        <taxon>Flavobacteriales</taxon>
        <taxon>Flavobacteriaceae</taxon>
        <taxon>Mesonia</taxon>
    </lineage>
</organism>
<keyword evidence="2" id="KW-1185">Reference proteome</keyword>